<reference evidence="2 3" key="1">
    <citation type="submission" date="2012-02" db="EMBL/GenBank/DDBJ databases">
        <title>Shotgun genome sequence of Phaeospirillum photometricum DSM 122.</title>
        <authorList>
            <person name="Duquesne K."/>
            <person name="Sturgis J."/>
        </authorList>
    </citation>
    <scope>NUCLEOTIDE SEQUENCE [LARGE SCALE GENOMIC DNA]</scope>
    <source>
        <strain evidence="3">DSM122</strain>
    </source>
</reference>
<dbReference type="PANTHER" id="PTHR30050">
    <property type="entry name" value="CHROMOSOMAL REPLICATION INITIATOR PROTEIN DNAA"/>
    <property type="match status" value="1"/>
</dbReference>
<evidence type="ECO:0000313" key="2">
    <source>
        <dbReference type="EMBL" id="CCG08205.1"/>
    </source>
</evidence>
<dbReference type="KEGG" id="rpm:RSPPHO_01579"/>
<dbReference type="SUPFAM" id="SSF52540">
    <property type="entry name" value="P-loop containing nucleoside triphosphate hydrolases"/>
    <property type="match status" value="1"/>
</dbReference>
<dbReference type="AlphaFoldDB" id="H6SJP0"/>
<dbReference type="GO" id="GO:0006270">
    <property type="term" value="P:DNA replication initiation"/>
    <property type="evidence" value="ECO:0007669"/>
    <property type="project" value="TreeGrafter"/>
</dbReference>
<dbReference type="RefSeq" id="WP_014414844.1">
    <property type="nucleotide sequence ID" value="NC_017059.1"/>
</dbReference>
<dbReference type="PANTHER" id="PTHR30050:SF5">
    <property type="entry name" value="DNAA REGULATORY INACTIVATOR HDA"/>
    <property type="match status" value="1"/>
</dbReference>
<evidence type="ECO:0000313" key="3">
    <source>
        <dbReference type="Proteomes" id="UP000033220"/>
    </source>
</evidence>
<accession>H6SJP0</accession>
<dbReference type="Gene3D" id="1.10.8.60">
    <property type="match status" value="1"/>
</dbReference>
<gene>
    <name evidence="2" type="ORF">RSPPHO_01579</name>
</gene>
<dbReference type="InterPro" id="IPR055199">
    <property type="entry name" value="Hda_lid"/>
</dbReference>
<name>H6SJP0_PARPM</name>
<dbReference type="eggNOG" id="COG0593">
    <property type="taxonomic scope" value="Bacteria"/>
</dbReference>
<organism evidence="2 3">
    <name type="scientific">Pararhodospirillum photometricum DSM 122</name>
    <dbReference type="NCBI Taxonomy" id="1150469"/>
    <lineage>
        <taxon>Bacteria</taxon>
        <taxon>Pseudomonadati</taxon>
        <taxon>Pseudomonadota</taxon>
        <taxon>Alphaproteobacteria</taxon>
        <taxon>Rhodospirillales</taxon>
        <taxon>Rhodospirillaceae</taxon>
        <taxon>Pararhodospirillum</taxon>
    </lineage>
</organism>
<dbReference type="HOGENOM" id="CLU_072265_0_0_5"/>
<protein>
    <submittedName>
        <fullName evidence="2">Regulatory inactivation of DnaA Hda protein</fullName>
    </submittedName>
</protein>
<dbReference type="Pfam" id="PF22688">
    <property type="entry name" value="Hda_lid"/>
    <property type="match status" value="1"/>
</dbReference>
<proteinExistence type="predicted"/>
<dbReference type="Proteomes" id="UP000033220">
    <property type="component" value="Chromosome DSM 122"/>
</dbReference>
<dbReference type="EMBL" id="HE663493">
    <property type="protein sequence ID" value="CCG08205.1"/>
    <property type="molecule type" value="Genomic_DNA"/>
</dbReference>
<evidence type="ECO:0000259" key="1">
    <source>
        <dbReference type="Pfam" id="PF22688"/>
    </source>
</evidence>
<dbReference type="STRING" id="1150469.RSPPHO_01579"/>
<feature type="domain" description="Hda lid" evidence="1">
    <location>
        <begin position="164"/>
        <end position="224"/>
    </location>
</feature>
<sequence>MSVPEQLSLDLPWRPALGRDDFMVAPCNVAAVALIDAWPAWPGPVVCLHGPVGAGKTHLAHVFAARAQARTLRREELAGADPLAPFPHPGVALVLEDVDQPGLTRAVETDLFHLINAARQTQASVLFTASQMPSRWPVGLPDLRSRLAAVPEAGLGEPDDAVLMAVLLKQFADRGLDVGPGAISFLLPRLERRFAAIQDLVRRADALALREGKAITIPLLRRVLAELQG</sequence>
<dbReference type="Gene3D" id="3.40.50.300">
    <property type="entry name" value="P-loop containing nucleotide triphosphate hydrolases"/>
    <property type="match status" value="2"/>
</dbReference>
<keyword evidence="3" id="KW-1185">Reference proteome</keyword>
<dbReference type="GO" id="GO:0003688">
    <property type="term" value="F:DNA replication origin binding"/>
    <property type="evidence" value="ECO:0007669"/>
    <property type="project" value="TreeGrafter"/>
</dbReference>
<dbReference type="InterPro" id="IPR027417">
    <property type="entry name" value="P-loop_NTPase"/>
</dbReference>
<dbReference type="PATRIC" id="fig|1150469.3.peg.1778"/>
<dbReference type="GO" id="GO:0005886">
    <property type="term" value="C:plasma membrane"/>
    <property type="evidence" value="ECO:0007669"/>
    <property type="project" value="TreeGrafter"/>
</dbReference>
<dbReference type="OrthoDB" id="7390113at2"/>